<name>A0A5B8NIF7_9CHRO</name>
<dbReference type="OrthoDB" id="424329at2"/>
<dbReference type="GO" id="GO:0006313">
    <property type="term" value="P:DNA transposition"/>
    <property type="evidence" value="ECO:0007669"/>
    <property type="project" value="InterPro"/>
</dbReference>
<feature type="domain" description="Insertion element IS402-like" evidence="3">
    <location>
        <begin position="13"/>
        <end position="85"/>
    </location>
</feature>
<feature type="region of interest" description="Disordered" evidence="1">
    <location>
        <begin position="92"/>
        <end position="111"/>
    </location>
</feature>
<dbReference type="KEGG" id="enn:FRE64_01515"/>
<organism evidence="4 5">
    <name type="scientific">Euhalothece natronophila Z-M001</name>
    <dbReference type="NCBI Taxonomy" id="522448"/>
    <lineage>
        <taxon>Bacteria</taxon>
        <taxon>Bacillati</taxon>
        <taxon>Cyanobacteriota</taxon>
        <taxon>Cyanophyceae</taxon>
        <taxon>Oscillatoriophycideae</taxon>
        <taxon>Chroococcales</taxon>
        <taxon>Halothecacae</taxon>
        <taxon>Halothece cluster</taxon>
        <taxon>Euhalothece</taxon>
    </lineage>
</organism>
<evidence type="ECO:0000313" key="5">
    <source>
        <dbReference type="Proteomes" id="UP000318453"/>
    </source>
</evidence>
<dbReference type="NCBIfam" id="NF033580">
    <property type="entry name" value="transpos_IS5_3"/>
    <property type="match status" value="1"/>
</dbReference>
<dbReference type="PANTHER" id="PTHR30007">
    <property type="entry name" value="PHP DOMAIN PROTEIN"/>
    <property type="match status" value="1"/>
</dbReference>
<reference evidence="4" key="1">
    <citation type="submission" date="2019-08" db="EMBL/GenBank/DDBJ databases">
        <title>Carotenoids and Carotenoid Binding Proteins in the Halophilic Cyanobacterium Euhalothece sp. ZM00.</title>
        <authorList>
            <person name="Cho S.M."/>
            <person name="Song J.Y."/>
            <person name="Park Y.-I."/>
        </authorList>
    </citation>
    <scope>NUCLEOTIDE SEQUENCE [LARGE SCALE GENOMIC DNA]</scope>
    <source>
        <strain evidence="4">Z-M001</strain>
    </source>
</reference>
<dbReference type="Pfam" id="PF01609">
    <property type="entry name" value="DDE_Tnp_1"/>
    <property type="match status" value="1"/>
</dbReference>
<dbReference type="Proteomes" id="UP000318453">
    <property type="component" value="Chromosome"/>
</dbReference>
<dbReference type="InterPro" id="IPR002559">
    <property type="entry name" value="Transposase_11"/>
</dbReference>
<dbReference type="InterPro" id="IPR025161">
    <property type="entry name" value="IS402-like_dom"/>
</dbReference>
<accession>A0A5B8NIF7</accession>
<feature type="domain" description="Transposase IS4-like" evidence="2">
    <location>
        <begin position="104"/>
        <end position="256"/>
    </location>
</feature>
<sequence>MKMTKRRSYPTDLTDAEWEIVEPLIPKPKRRGPKANVDVREVLNGIFYFLHEGCQWRALPQDLPPWTTVSNYFRKWQRKGIWSRIQQKLQSRLREEQGRNPEPSPGIIDSQEREDWRKKGEVYGYDGGKQIKGRKRHILVDSQGLLLAVVVSEAKRHERVGGMALLLEVESQLPNLSLIWVDAGYQGPNFSRAVEKLTQAQVEVVKRSSKAFEVLPRRWVVERTFAWLVQNRRLVIDSEKLPEISEALIKVAMTRLMLKRLAMFSA</sequence>
<dbReference type="Pfam" id="PF13340">
    <property type="entry name" value="DUF4096"/>
    <property type="match status" value="1"/>
</dbReference>
<evidence type="ECO:0000313" key="4">
    <source>
        <dbReference type="EMBL" id="QDZ38734.1"/>
    </source>
</evidence>
<dbReference type="GO" id="GO:0003677">
    <property type="term" value="F:DNA binding"/>
    <property type="evidence" value="ECO:0007669"/>
    <property type="project" value="InterPro"/>
</dbReference>
<gene>
    <name evidence="4" type="ORF">FRE64_01515</name>
</gene>
<evidence type="ECO:0000259" key="2">
    <source>
        <dbReference type="Pfam" id="PF01609"/>
    </source>
</evidence>
<dbReference type="PANTHER" id="PTHR30007:SF0">
    <property type="entry name" value="TRANSPOSASE"/>
    <property type="match status" value="1"/>
</dbReference>
<dbReference type="AlphaFoldDB" id="A0A5B8NIF7"/>
<dbReference type="GO" id="GO:0004803">
    <property type="term" value="F:transposase activity"/>
    <property type="evidence" value="ECO:0007669"/>
    <property type="project" value="InterPro"/>
</dbReference>
<evidence type="ECO:0000256" key="1">
    <source>
        <dbReference type="SAM" id="MobiDB-lite"/>
    </source>
</evidence>
<keyword evidence="5" id="KW-1185">Reference proteome</keyword>
<dbReference type="EMBL" id="CP042326">
    <property type="protein sequence ID" value="QDZ38734.1"/>
    <property type="molecule type" value="Genomic_DNA"/>
</dbReference>
<proteinExistence type="predicted"/>
<evidence type="ECO:0000259" key="3">
    <source>
        <dbReference type="Pfam" id="PF13340"/>
    </source>
</evidence>
<protein>
    <submittedName>
        <fullName evidence="4">IS5 family transposase</fullName>
    </submittedName>
</protein>